<dbReference type="AlphaFoldDB" id="A0A9Q3D1Z0"/>
<dbReference type="Gene3D" id="3.30.420.10">
    <property type="entry name" value="Ribonuclease H-like superfamily/Ribonuclease H"/>
    <property type="match status" value="1"/>
</dbReference>
<evidence type="ECO:0000313" key="3">
    <source>
        <dbReference type="EMBL" id="MBW0494032.1"/>
    </source>
</evidence>
<accession>A0A9Q3D1Z0</accession>
<evidence type="ECO:0000256" key="1">
    <source>
        <dbReference type="ARBA" id="ARBA00022884"/>
    </source>
</evidence>
<keyword evidence="4" id="KW-1185">Reference proteome</keyword>
<dbReference type="Proteomes" id="UP000765509">
    <property type="component" value="Unassembled WGS sequence"/>
</dbReference>
<dbReference type="GO" id="GO:0015074">
    <property type="term" value="P:DNA integration"/>
    <property type="evidence" value="ECO:0007669"/>
    <property type="project" value="InterPro"/>
</dbReference>
<dbReference type="GO" id="GO:0003723">
    <property type="term" value="F:RNA binding"/>
    <property type="evidence" value="ECO:0007669"/>
    <property type="project" value="UniProtKB-KW"/>
</dbReference>
<proteinExistence type="predicted"/>
<sequence length="132" mass="15229">MNWVTNVPPLGDRSFNACLVLVDRYRKTPMFLPFHKYDTGMDTAIMIWNKFISHKGLFQKIISDKEPKFSSALWTNLYNVFGKKLLFSTAYHHKIDGLAEITIQTLEVIIRRFCAYDLELKASDGLLIIGVL</sequence>
<reference evidence="3" key="1">
    <citation type="submission" date="2021-03" db="EMBL/GenBank/DDBJ databases">
        <title>Draft genome sequence of rust myrtle Austropuccinia psidii MF-1, a brazilian biotype.</title>
        <authorList>
            <person name="Quecine M.C."/>
            <person name="Pachon D.M.R."/>
            <person name="Bonatelli M.L."/>
            <person name="Correr F.H."/>
            <person name="Franceschini L.M."/>
            <person name="Leite T.F."/>
            <person name="Margarido G.R.A."/>
            <person name="Almeida C.A."/>
            <person name="Ferrarezi J.A."/>
            <person name="Labate C.A."/>
        </authorList>
    </citation>
    <scope>NUCLEOTIDE SEQUENCE</scope>
    <source>
        <strain evidence="3">MF-1</strain>
    </source>
</reference>
<protein>
    <recommendedName>
        <fullName evidence="2">Integrase catalytic domain-containing protein</fullName>
    </recommendedName>
</protein>
<dbReference type="PROSITE" id="PS50994">
    <property type="entry name" value="INTEGRASE"/>
    <property type="match status" value="1"/>
</dbReference>
<dbReference type="InterPro" id="IPR001584">
    <property type="entry name" value="Integrase_cat-core"/>
</dbReference>
<dbReference type="InterPro" id="IPR012337">
    <property type="entry name" value="RNaseH-like_sf"/>
</dbReference>
<evidence type="ECO:0000313" key="4">
    <source>
        <dbReference type="Proteomes" id="UP000765509"/>
    </source>
</evidence>
<organism evidence="3 4">
    <name type="scientific">Austropuccinia psidii MF-1</name>
    <dbReference type="NCBI Taxonomy" id="1389203"/>
    <lineage>
        <taxon>Eukaryota</taxon>
        <taxon>Fungi</taxon>
        <taxon>Dikarya</taxon>
        <taxon>Basidiomycota</taxon>
        <taxon>Pucciniomycotina</taxon>
        <taxon>Pucciniomycetes</taxon>
        <taxon>Pucciniales</taxon>
        <taxon>Sphaerophragmiaceae</taxon>
        <taxon>Austropuccinia</taxon>
    </lineage>
</organism>
<dbReference type="InterPro" id="IPR036397">
    <property type="entry name" value="RNaseH_sf"/>
</dbReference>
<name>A0A9Q3D1Z0_9BASI</name>
<dbReference type="PANTHER" id="PTHR37984">
    <property type="entry name" value="PROTEIN CBG26694"/>
    <property type="match status" value="1"/>
</dbReference>
<dbReference type="PANTHER" id="PTHR37984:SF5">
    <property type="entry name" value="PROTEIN NYNRIN-LIKE"/>
    <property type="match status" value="1"/>
</dbReference>
<dbReference type="EMBL" id="AVOT02012369">
    <property type="protein sequence ID" value="MBW0494032.1"/>
    <property type="molecule type" value="Genomic_DNA"/>
</dbReference>
<dbReference type="GO" id="GO:0005634">
    <property type="term" value="C:nucleus"/>
    <property type="evidence" value="ECO:0007669"/>
    <property type="project" value="UniProtKB-ARBA"/>
</dbReference>
<feature type="domain" description="Integrase catalytic" evidence="2">
    <location>
        <begin position="1"/>
        <end position="132"/>
    </location>
</feature>
<keyword evidence="1" id="KW-0694">RNA-binding</keyword>
<dbReference type="SUPFAM" id="SSF53098">
    <property type="entry name" value="Ribonuclease H-like"/>
    <property type="match status" value="1"/>
</dbReference>
<gene>
    <name evidence="3" type="ORF">O181_033747</name>
</gene>
<comment type="caution">
    <text evidence="3">The sequence shown here is derived from an EMBL/GenBank/DDBJ whole genome shotgun (WGS) entry which is preliminary data.</text>
</comment>
<evidence type="ECO:0000259" key="2">
    <source>
        <dbReference type="PROSITE" id="PS50994"/>
    </source>
</evidence>
<dbReference type="InterPro" id="IPR050951">
    <property type="entry name" value="Retrovirus_Pol_polyprotein"/>
</dbReference>